<dbReference type="PANTHER" id="PTHR34203">
    <property type="entry name" value="METHYLTRANSFERASE, FKBM FAMILY PROTEIN"/>
    <property type="match status" value="1"/>
</dbReference>
<dbReference type="InterPro" id="IPR029063">
    <property type="entry name" value="SAM-dependent_MTases_sf"/>
</dbReference>
<dbReference type="InterPro" id="IPR006342">
    <property type="entry name" value="FkbM_mtfrase"/>
</dbReference>
<dbReference type="InterPro" id="IPR052514">
    <property type="entry name" value="SAM-dependent_MTase"/>
</dbReference>
<accession>A0A382NAP5</accession>
<dbReference type="AlphaFoldDB" id="A0A382NAP5"/>
<feature type="domain" description="Methyltransferase FkbM" evidence="1">
    <location>
        <begin position="47"/>
        <end position="171"/>
    </location>
</feature>
<dbReference type="EMBL" id="UINC01098921">
    <property type="protein sequence ID" value="SVC57800.1"/>
    <property type="molecule type" value="Genomic_DNA"/>
</dbReference>
<evidence type="ECO:0000313" key="2">
    <source>
        <dbReference type="EMBL" id="SVC57800.1"/>
    </source>
</evidence>
<dbReference type="Gene3D" id="3.40.50.150">
    <property type="entry name" value="Vaccinia Virus protein VP39"/>
    <property type="match status" value="1"/>
</dbReference>
<dbReference type="SUPFAM" id="SSF53335">
    <property type="entry name" value="S-adenosyl-L-methionine-dependent methyltransferases"/>
    <property type="match status" value="1"/>
</dbReference>
<gene>
    <name evidence="2" type="ORF">METZ01_LOCUS310654</name>
</gene>
<dbReference type="Pfam" id="PF05050">
    <property type="entry name" value="Methyltransf_21"/>
    <property type="match status" value="1"/>
</dbReference>
<organism evidence="2">
    <name type="scientific">marine metagenome</name>
    <dbReference type="NCBI Taxonomy" id="408172"/>
    <lineage>
        <taxon>unclassified sequences</taxon>
        <taxon>metagenomes</taxon>
        <taxon>ecological metagenomes</taxon>
    </lineage>
</organism>
<sequence length="184" mass="21360">MQDKCLNHFAEWCESQHKKSTRIIDIGAWCGTWSMVMQEFAENINCYEPNKTHFECLEKNLAQYNHINLYNNAIGGSNGFVKLTDDPATQNTRVIYETGDTSIYTLDHLNLNDVEMIKIDVEGLEMEVLKGATQTLENVQFIMIELNNNSKRYGSSNLEIESYLKDIGYKILIKTWPDIVYFRR</sequence>
<proteinExistence type="predicted"/>
<protein>
    <recommendedName>
        <fullName evidence="1">Methyltransferase FkbM domain-containing protein</fullName>
    </recommendedName>
</protein>
<dbReference type="PANTHER" id="PTHR34203:SF15">
    <property type="entry name" value="SLL1173 PROTEIN"/>
    <property type="match status" value="1"/>
</dbReference>
<name>A0A382NAP5_9ZZZZ</name>
<evidence type="ECO:0000259" key="1">
    <source>
        <dbReference type="Pfam" id="PF05050"/>
    </source>
</evidence>
<dbReference type="NCBIfam" id="TIGR01444">
    <property type="entry name" value="fkbM_fam"/>
    <property type="match status" value="1"/>
</dbReference>
<reference evidence="2" key="1">
    <citation type="submission" date="2018-05" db="EMBL/GenBank/DDBJ databases">
        <authorList>
            <person name="Lanie J.A."/>
            <person name="Ng W.-L."/>
            <person name="Kazmierczak K.M."/>
            <person name="Andrzejewski T.M."/>
            <person name="Davidsen T.M."/>
            <person name="Wayne K.J."/>
            <person name="Tettelin H."/>
            <person name="Glass J.I."/>
            <person name="Rusch D."/>
            <person name="Podicherti R."/>
            <person name="Tsui H.-C.T."/>
            <person name="Winkler M.E."/>
        </authorList>
    </citation>
    <scope>NUCLEOTIDE SEQUENCE</scope>
</reference>